<evidence type="ECO:0000313" key="1">
    <source>
        <dbReference type="EMBL" id="HEF87969.1"/>
    </source>
</evidence>
<gene>
    <name evidence="1" type="ORF">ENP55_06845</name>
</gene>
<reference evidence="1" key="1">
    <citation type="journal article" date="2020" name="mSystems">
        <title>Genome- and Community-Level Interaction Insights into Carbon Utilization and Element Cycling Functions of Hydrothermarchaeota in Hydrothermal Sediment.</title>
        <authorList>
            <person name="Zhou Z."/>
            <person name="Liu Y."/>
            <person name="Xu W."/>
            <person name="Pan J."/>
            <person name="Luo Z.H."/>
            <person name="Li M."/>
        </authorList>
    </citation>
    <scope>NUCLEOTIDE SEQUENCE [LARGE SCALE GENOMIC DNA]</scope>
    <source>
        <strain evidence="1">SpSt-23</strain>
    </source>
</reference>
<name>A0A7C2BLN4_9CREN</name>
<proteinExistence type="predicted"/>
<organism evidence="1">
    <name type="scientific">Thermosphaera aggregans</name>
    <dbReference type="NCBI Taxonomy" id="54254"/>
    <lineage>
        <taxon>Archaea</taxon>
        <taxon>Thermoproteota</taxon>
        <taxon>Thermoprotei</taxon>
        <taxon>Desulfurococcales</taxon>
        <taxon>Desulfurococcaceae</taxon>
        <taxon>Thermosphaera</taxon>
    </lineage>
</organism>
<accession>A0A7C2BLN4</accession>
<comment type="caution">
    <text evidence="1">The sequence shown here is derived from an EMBL/GenBank/DDBJ whole genome shotgun (WGS) entry which is preliminary data.</text>
</comment>
<protein>
    <submittedName>
        <fullName evidence="1">Uncharacterized protein</fullName>
    </submittedName>
</protein>
<sequence>MEEAASQALALGSTYVKACGECNGIVLCLLLKLVLVNDSYIVEPEGLLVKLSLDTPIDEKITWFLKYTDIILSREGRVEFYIGRSNWLGVYGAACKDAGLVNAFVEIPEPEETMLFEEGEA</sequence>
<dbReference type="EMBL" id="DSJT01000038">
    <property type="protein sequence ID" value="HEF87969.1"/>
    <property type="molecule type" value="Genomic_DNA"/>
</dbReference>
<dbReference type="AlphaFoldDB" id="A0A7C2BLN4"/>